<evidence type="ECO:0000313" key="4">
    <source>
        <dbReference type="Proteomes" id="UP001437256"/>
    </source>
</evidence>
<dbReference type="SUPFAM" id="SSF50104">
    <property type="entry name" value="Translation proteins SH3-like domain"/>
    <property type="match status" value="1"/>
</dbReference>
<feature type="region of interest" description="Disordered" evidence="1">
    <location>
        <begin position="91"/>
        <end position="162"/>
    </location>
</feature>
<keyword evidence="4" id="KW-1185">Reference proteome</keyword>
<name>A0ABR3A7N7_9AGAR</name>
<protein>
    <recommendedName>
        <fullName evidence="2">KOW domain-containing protein</fullName>
    </recommendedName>
</protein>
<feature type="region of interest" description="Disordered" evidence="1">
    <location>
        <begin position="758"/>
        <end position="797"/>
    </location>
</feature>
<comment type="caution">
    <text evidence="3">The sequence shown here is derived from an EMBL/GenBank/DDBJ whole genome shotgun (WGS) entry which is preliminary data.</text>
</comment>
<feature type="domain" description="KOW" evidence="2">
    <location>
        <begin position="542"/>
        <end position="569"/>
    </location>
</feature>
<feature type="domain" description="KOW" evidence="2">
    <location>
        <begin position="272"/>
        <end position="299"/>
    </location>
</feature>
<feature type="compositionally biased region" description="Polar residues" evidence="1">
    <location>
        <begin position="147"/>
        <end position="156"/>
    </location>
</feature>
<reference evidence="3 4" key="1">
    <citation type="submission" date="2024-05" db="EMBL/GenBank/DDBJ databases">
        <title>A draft genome resource for the thread blight pathogen Marasmius tenuissimus strain MS-2.</title>
        <authorList>
            <person name="Yulfo-Soto G.E."/>
            <person name="Baruah I.K."/>
            <person name="Amoako-Attah I."/>
            <person name="Bukari Y."/>
            <person name="Meinhardt L.W."/>
            <person name="Bailey B.A."/>
            <person name="Cohen S.P."/>
        </authorList>
    </citation>
    <scope>NUCLEOTIDE SEQUENCE [LARGE SCALE GENOMIC DNA]</scope>
    <source>
        <strain evidence="3 4">MS-2</strain>
    </source>
</reference>
<organism evidence="3 4">
    <name type="scientific">Marasmius tenuissimus</name>
    <dbReference type="NCBI Taxonomy" id="585030"/>
    <lineage>
        <taxon>Eukaryota</taxon>
        <taxon>Fungi</taxon>
        <taxon>Dikarya</taxon>
        <taxon>Basidiomycota</taxon>
        <taxon>Agaricomycotina</taxon>
        <taxon>Agaricomycetes</taxon>
        <taxon>Agaricomycetidae</taxon>
        <taxon>Agaricales</taxon>
        <taxon>Marasmiineae</taxon>
        <taxon>Marasmiaceae</taxon>
        <taxon>Marasmius</taxon>
    </lineage>
</organism>
<evidence type="ECO:0000256" key="1">
    <source>
        <dbReference type="SAM" id="MobiDB-lite"/>
    </source>
</evidence>
<evidence type="ECO:0000259" key="2">
    <source>
        <dbReference type="SMART" id="SM00739"/>
    </source>
</evidence>
<feature type="compositionally biased region" description="Basic and acidic residues" evidence="1">
    <location>
        <begin position="135"/>
        <end position="144"/>
    </location>
</feature>
<feature type="compositionally biased region" description="Low complexity" evidence="1">
    <location>
        <begin position="838"/>
        <end position="851"/>
    </location>
</feature>
<accession>A0ABR3A7N7</accession>
<dbReference type="EMBL" id="JBBXMP010000012">
    <property type="protein sequence ID" value="KAL0069382.1"/>
    <property type="molecule type" value="Genomic_DNA"/>
</dbReference>
<dbReference type="Pfam" id="PF00467">
    <property type="entry name" value="KOW"/>
    <property type="match status" value="1"/>
</dbReference>
<feature type="compositionally biased region" description="Acidic residues" evidence="1">
    <location>
        <begin position="95"/>
        <end position="104"/>
    </location>
</feature>
<feature type="region of interest" description="Disordered" evidence="1">
    <location>
        <begin position="822"/>
        <end position="851"/>
    </location>
</feature>
<dbReference type="Proteomes" id="UP001437256">
    <property type="component" value="Unassembled WGS sequence"/>
</dbReference>
<evidence type="ECO:0000313" key="3">
    <source>
        <dbReference type="EMBL" id="KAL0069382.1"/>
    </source>
</evidence>
<dbReference type="SMART" id="SM00739">
    <property type="entry name" value="KOW"/>
    <property type="match status" value="3"/>
</dbReference>
<proteinExistence type="predicted"/>
<feature type="domain" description="KOW" evidence="2">
    <location>
        <begin position="482"/>
        <end position="509"/>
    </location>
</feature>
<gene>
    <name evidence="3" type="ORF">AAF712_003405</name>
</gene>
<dbReference type="InterPro" id="IPR008991">
    <property type="entry name" value="Translation_prot_SH3-like_sf"/>
</dbReference>
<sequence length="1055" mass="118530">MSPCKQEQILRLFHHDYHQPGPSQREETTLEVRWGQHSHRHPSSIFTDGTHTLDFAEVPRLTAAQKLSPFLDIEAQAESDEEDEYELGGISQEANNDDDGEAEEERPPTAAERSSNPPLRDYRREFETVIQRYGDSSKTRHDAGDLDSSSGTSTRNAGVDPTESLRLIMAPLLLRNPNPEVAVVIGRDAEEREARQAAEKAYEWAKEENILKEGVTAEEFLQPARKRLCKEPAGVERAARGEMTAKLKSWQEWGAKRNQKGPEEASWVASRPLAPGEWVRVRGGTYHGDEGMIHDENRFVDGSPKDCQYTVLLVPRLAPAHAVGIRSNKRKRPFSERWTPRPFDPTEYKVRRGGTSLPKSDQDVLFKYNNMTFSHGLLVKVYTGNSLVPVERISQPLTHIFRKHPFCRNFPFPLPALWQFEFGEEVFFSTDQGEDSTLYGISPGSKGILCDQVDDQFLVDFGKGADGEDDIQPVPERFLRKVIAPGDYVRVLSGPFQGREGSVVEKHGATLAILEKNDASSKAIQRNCVRREKPSFYKPPSVPWLGEEVRIEFGRHAGQFGIIKDAQLGPYGDCFILSLYIPALDCSAKAEDNNVFLKGTQCRLWERFPSDKKEWQIDSRTRRLRSGQVPWTRVRVAVTHGQNKGYVGTVRDVNRTTKIGAKSGLELDIELDVVRVGSSMPTVKIYYDSVRELRSGKTLNDFRPVSQDQMFFAPNPDFKGDRKRLRQHVLPTITLDTSENPLTWAPAGSAEFEEYLRREHSRLEQKTSSAPEDPLATPPPEDNLALESPRAGTPQPDLHWGPMDVWNPGYEQYWEIVSGPVPASPRSMSPAPSPQRCSTSAVASRSTASSSSNVASSFVATPSHWIAHEKLSRLEILVDITEGARRTLNKKREGTHVTPVLPFGQGTPMVREQRKASSFDAPVTCVARFHRRPNENCLMVVIPQKDPHMHEHFGKLVRFVSSFYDGPKVAVYRRWICAVVGGTDASSKLTGEIVVFGTQDLEAVKQSKEVSEWAKTSLMAPVREYMKSRDTECNTKGEGSYEDLTAMILGQMLIL</sequence>
<dbReference type="InterPro" id="IPR005824">
    <property type="entry name" value="KOW"/>
</dbReference>